<dbReference type="InterPro" id="IPR019749">
    <property type="entry name" value="Band_41_domain"/>
</dbReference>
<dbReference type="Gene3D" id="1.20.80.10">
    <property type="match status" value="1"/>
</dbReference>
<sequence length="1101" mass="123658">MLRSFTEKSQQLKAEMAMSRSVTKRNVLAVKYTFYCDGQLNQKNTALKTVVVLFQGSLPLGRDSDNRTSDDSGLTSDETSSEAKRRGSGQNEKGTGIILGGMGNSCNENTPRIQRKGGRSKKEPEDKRSSTSDSSPYEEKSKPIPVPRKVTNTINNNNQLLERDSLNSYADEYEFDVEDEIFDEVEASNCHGSSSKYTADYVNLAEFVSIRDDNNLYSDIIKPIDYANAAPPPPDHKPRQWETRLFSTAEKCLSLAENFEDEASHSGAPSPYRIARLSNTRTDSVSSARPQSGSCSSSSRFPHRTACSSPLDTGGHYAVRELACGSADSAEPSGCIYAAAAASDIRTSLVPSCESMEKSGYWTQMSDSRLKSLKRRFVILKNGQLSFYRTMKNHTREEDPLMKWSIADIKTVTKIHQQGAAYAFQIVTPAAKMNFMTDSEKTTHEWVTLLSAAIKGATLREMANRIAPIDASISGWLSRVRCGHSKRLFAALVNSKLMFFRHQDDIVPHCFLHIQGARVSDKQDVEEYSGSSDEQLDGSMHIPNGKSLHSICIQIANEDPVYLVLRTAEEKEKWLFYLKTASDDAAMKGTPFEILINRMMAEDAQSDSPLWKDILLTAVDESPTEPLTSMAEKDKKKAMEIVKACYLFVSVLMRPQGAQYHIDLAQNILSTSIQHDFLKNELYAQLIRLTNGSMPFGLQGWKLLALSLPLFVPKQYALLWLLKRHVSRWAEMSGDEANMAGYCEAALGRSLRVNGRLEGPSRLEATSVLTRDVTATKFPHSISVRLPNDEYQVVEFDGSTEVGQCLSSLCLKLGLRPALLSGYALYIENPATKSLVLLKGKQKICDTLAAWEYQQRDTQRGRIHTDCAPLLSLYMRHYWRHLTALETPIERSFLVWRMADELVAGRMPISSQLADSLAALFAQMSFGDAGSQLEEDQFAFVTNRCFPAKMLQVTCIKSLRDSIHSNWLQLQGMTENEARRVVLQVLRKWPFFGCSLHEAGMRTSNDKKVFLALSDTAVHILDHRHFDLIRTCPYSRLSSFGEFHSDFMLTIDRPLSDERHPEETPKERITFSMPKQEIDQVDKLLMIDFLTRENLDNTAFG</sequence>
<dbReference type="PROSITE" id="PS50003">
    <property type="entry name" value="PH_DOMAIN"/>
    <property type="match status" value="2"/>
</dbReference>
<dbReference type="SMART" id="SM00233">
    <property type="entry name" value="PH"/>
    <property type="match status" value="2"/>
</dbReference>
<accession>A0A2A2M0U8</accession>
<dbReference type="InterPro" id="IPR011993">
    <property type="entry name" value="PH-like_dom_sf"/>
</dbReference>
<dbReference type="InterPro" id="IPR035963">
    <property type="entry name" value="FERM_2"/>
</dbReference>
<dbReference type="InterPro" id="IPR014352">
    <property type="entry name" value="FERM/acyl-CoA-bd_prot_sf"/>
</dbReference>
<feature type="region of interest" description="Disordered" evidence="3">
    <location>
        <begin position="58"/>
        <end position="151"/>
    </location>
</feature>
<name>A0A2A2M0U8_9BILA</name>
<comment type="caution">
    <text evidence="7">The sequence shown here is derived from an EMBL/GenBank/DDBJ whole genome shotgun (WGS) entry which is preliminary data.</text>
</comment>
<dbReference type="STRING" id="2018661.A0A2A2M0U8"/>
<gene>
    <name evidence="7" type="ORF">WR25_05816</name>
</gene>
<evidence type="ECO:0000313" key="8">
    <source>
        <dbReference type="Proteomes" id="UP000218231"/>
    </source>
</evidence>
<evidence type="ECO:0000256" key="1">
    <source>
        <dbReference type="ARBA" id="ARBA00022737"/>
    </source>
</evidence>
<protein>
    <recommendedName>
        <fullName evidence="9">PH domain-containing protein</fullName>
    </recommendedName>
</protein>
<dbReference type="Pfam" id="PF00169">
    <property type="entry name" value="PH"/>
    <property type="match status" value="1"/>
</dbReference>
<proteinExistence type="predicted"/>
<dbReference type="PROSITE" id="PS50057">
    <property type="entry name" value="FERM_3"/>
    <property type="match status" value="1"/>
</dbReference>
<dbReference type="SMART" id="SM00295">
    <property type="entry name" value="B41"/>
    <property type="match status" value="1"/>
</dbReference>
<feature type="domain" description="PH" evidence="4">
    <location>
        <begin position="355"/>
        <end position="455"/>
    </location>
</feature>
<evidence type="ECO:0000259" key="5">
    <source>
        <dbReference type="PROSITE" id="PS50057"/>
    </source>
</evidence>
<feature type="compositionally biased region" description="Basic and acidic residues" evidence="3">
    <location>
        <begin position="120"/>
        <end position="130"/>
    </location>
</feature>
<dbReference type="AlphaFoldDB" id="A0A2A2M0U8"/>
<feature type="domain" description="PH" evidence="4">
    <location>
        <begin position="470"/>
        <end position="583"/>
    </location>
</feature>
<dbReference type="InterPro" id="IPR019748">
    <property type="entry name" value="FERM_central"/>
</dbReference>
<dbReference type="InterPro" id="IPR038185">
    <property type="entry name" value="MyTH4_dom_sf"/>
</dbReference>
<dbReference type="OrthoDB" id="6285196at2759"/>
<evidence type="ECO:0000256" key="3">
    <source>
        <dbReference type="SAM" id="MobiDB-lite"/>
    </source>
</evidence>
<dbReference type="Gene3D" id="1.25.40.530">
    <property type="entry name" value="MyTH4 domain"/>
    <property type="match status" value="1"/>
</dbReference>
<dbReference type="PANTHER" id="PTHR22903">
    <property type="entry name" value="PLEKHH PROTEIN"/>
    <property type="match status" value="1"/>
</dbReference>
<feature type="region of interest" description="Disordered" evidence="3">
    <location>
        <begin position="279"/>
        <end position="303"/>
    </location>
</feature>
<dbReference type="InterPro" id="IPR000857">
    <property type="entry name" value="MyTH4_dom"/>
</dbReference>
<dbReference type="SUPFAM" id="SSF50729">
    <property type="entry name" value="PH domain-like"/>
    <property type="match status" value="2"/>
</dbReference>
<dbReference type="SUPFAM" id="SSF47031">
    <property type="entry name" value="Second domain of FERM"/>
    <property type="match status" value="1"/>
</dbReference>
<dbReference type="Pfam" id="PF00373">
    <property type="entry name" value="FERM_M"/>
    <property type="match status" value="1"/>
</dbReference>
<dbReference type="InterPro" id="IPR000299">
    <property type="entry name" value="FERM_domain"/>
</dbReference>
<dbReference type="Pfam" id="PF21989">
    <property type="entry name" value="RA_2"/>
    <property type="match status" value="1"/>
</dbReference>
<feature type="domain" description="FERM" evidence="5">
    <location>
        <begin position="780"/>
        <end position="1101"/>
    </location>
</feature>
<organism evidence="7 8">
    <name type="scientific">Diploscapter pachys</name>
    <dbReference type="NCBI Taxonomy" id="2018661"/>
    <lineage>
        <taxon>Eukaryota</taxon>
        <taxon>Metazoa</taxon>
        <taxon>Ecdysozoa</taxon>
        <taxon>Nematoda</taxon>
        <taxon>Chromadorea</taxon>
        <taxon>Rhabditida</taxon>
        <taxon>Rhabditina</taxon>
        <taxon>Rhabditomorpha</taxon>
        <taxon>Rhabditoidea</taxon>
        <taxon>Rhabditidae</taxon>
        <taxon>Diploscapter</taxon>
    </lineage>
</organism>
<evidence type="ECO:0000256" key="2">
    <source>
        <dbReference type="ARBA" id="ARBA00023054"/>
    </source>
</evidence>
<dbReference type="CDD" id="cd14473">
    <property type="entry name" value="FERM_B-lobe"/>
    <property type="match status" value="1"/>
</dbReference>
<dbReference type="InterPro" id="IPR001849">
    <property type="entry name" value="PH_domain"/>
</dbReference>
<dbReference type="CDD" id="cd00821">
    <property type="entry name" value="PH"/>
    <property type="match status" value="1"/>
</dbReference>
<evidence type="ECO:0008006" key="9">
    <source>
        <dbReference type="Google" id="ProtNLM"/>
    </source>
</evidence>
<keyword evidence="8" id="KW-1185">Reference proteome</keyword>
<feature type="compositionally biased region" description="Low complexity" evidence="3">
    <location>
        <begin position="286"/>
        <end position="299"/>
    </location>
</feature>
<evidence type="ECO:0000259" key="4">
    <source>
        <dbReference type="PROSITE" id="PS50003"/>
    </source>
</evidence>
<dbReference type="Gene3D" id="3.10.20.90">
    <property type="entry name" value="Phosphatidylinositol 3-kinase Catalytic Subunit, Chain A, domain 1"/>
    <property type="match status" value="1"/>
</dbReference>
<dbReference type="PANTHER" id="PTHR22903:SF8">
    <property type="entry name" value="MAX-1A"/>
    <property type="match status" value="1"/>
</dbReference>
<dbReference type="GO" id="GO:0005856">
    <property type="term" value="C:cytoskeleton"/>
    <property type="evidence" value="ECO:0007669"/>
    <property type="project" value="InterPro"/>
</dbReference>
<dbReference type="Pfam" id="PF00784">
    <property type="entry name" value="MyTH4"/>
    <property type="match status" value="1"/>
</dbReference>
<dbReference type="PROSITE" id="PS51016">
    <property type="entry name" value="MYTH4"/>
    <property type="match status" value="1"/>
</dbReference>
<dbReference type="Gene3D" id="2.30.29.30">
    <property type="entry name" value="Pleckstrin-homology domain (PH domain)/Phosphotyrosine-binding domain (PTB)"/>
    <property type="match status" value="2"/>
</dbReference>
<dbReference type="Proteomes" id="UP000218231">
    <property type="component" value="Unassembled WGS sequence"/>
</dbReference>
<keyword evidence="2" id="KW-0175">Coiled coil</keyword>
<evidence type="ECO:0000313" key="7">
    <source>
        <dbReference type="EMBL" id="PAV92124.1"/>
    </source>
</evidence>
<evidence type="ECO:0000259" key="6">
    <source>
        <dbReference type="PROSITE" id="PS51016"/>
    </source>
</evidence>
<feature type="domain" description="MyTH4" evidence="6">
    <location>
        <begin position="622"/>
        <end position="769"/>
    </location>
</feature>
<dbReference type="SMART" id="SM00139">
    <property type="entry name" value="MyTH4"/>
    <property type="match status" value="1"/>
</dbReference>
<dbReference type="EMBL" id="LIAE01006263">
    <property type="protein sequence ID" value="PAV92124.1"/>
    <property type="molecule type" value="Genomic_DNA"/>
</dbReference>
<keyword evidence="1" id="KW-0677">Repeat</keyword>
<reference evidence="7 8" key="1">
    <citation type="journal article" date="2017" name="Curr. Biol.">
        <title>Genome architecture and evolution of a unichromosomal asexual nematode.</title>
        <authorList>
            <person name="Fradin H."/>
            <person name="Zegar C."/>
            <person name="Gutwein M."/>
            <person name="Lucas J."/>
            <person name="Kovtun M."/>
            <person name="Corcoran D."/>
            <person name="Baugh L.R."/>
            <person name="Kiontke K."/>
            <person name="Gunsalus K."/>
            <person name="Fitch D.H."/>
            <person name="Piano F."/>
        </authorList>
    </citation>
    <scope>NUCLEOTIDE SEQUENCE [LARGE SCALE GENOMIC DNA]</scope>
    <source>
        <strain evidence="7">PF1309</strain>
    </source>
</reference>